<feature type="compositionally biased region" description="Basic and acidic residues" evidence="4">
    <location>
        <begin position="3034"/>
        <end position="3044"/>
    </location>
</feature>
<dbReference type="Pfam" id="PF07679">
    <property type="entry name" value="I-set"/>
    <property type="match status" value="7"/>
</dbReference>
<feature type="compositionally biased region" description="Polar residues" evidence="4">
    <location>
        <begin position="277"/>
        <end position="290"/>
    </location>
</feature>
<feature type="region of interest" description="Disordered" evidence="4">
    <location>
        <begin position="1684"/>
        <end position="1801"/>
    </location>
</feature>
<feature type="domain" description="Ig-like" evidence="5">
    <location>
        <begin position="2628"/>
        <end position="2717"/>
    </location>
</feature>
<evidence type="ECO:0000256" key="1">
    <source>
        <dbReference type="ARBA" id="ARBA00022729"/>
    </source>
</evidence>
<feature type="non-terminal residue" evidence="7">
    <location>
        <position position="4229"/>
    </location>
</feature>
<feature type="compositionally biased region" description="Acidic residues" evidence="4">
    <location>
        <begin position="2899"/>
        <end position="2913"/>
    </location>
</feature>
<keyword evidence="6" id="KW-1185">Reference proteome</keyword>
<feature type="region of interest" description="Disordered" evidence="4">
    <location>
        <begin position="1659"/>
        <end position="1678"/>
    </location>
</feature>
<dbReference type="Gene3D" id="2.60.40.10">
    <property type="entry name" value="Immunoglobulins"/>
    <property type="match status" value="7"/>
</dbReference>
<feature type="compositionally biased region" description="Polar residues" evidence="4">
    <location>
        <begin position="1437"/>
        <end position="1447"/>
    </location>
</feature>
<feature type="region of interest" description="Disordered" evidence="4">
    <location>
        <begin position="3628"/>
        <end position="3647"/>
    </location>
</feature>
<feature type="compositionally biased region" description="Basic and acidic residues" evidence="4">
    <location>
        <begin position="2022"/>
        <end position="2045"/>
    </location>
</feature>
<feature type="compositionally biased region" description="Polar residues" evidence="4">
    <location>
        <begin position="64"/>
        <end position="76"/>
    </location>
</feature>
<feature type="region of interest" description="Disordered" evidence="4">
    <location>
        <begin position="4179"/>
        <end position="4201"/>
    </location>
</feature>
<feature type="compositionally biased region" description="Acidic residues" evidence="4">
    <location>
        <begin position="1220"/>
        <end position="1232"/>
    </location>
</feature>
<dbReference type="SMART" id="SM00408">
    <property type="entry name" value="IGc2"/>
    <property type="match status" value="7"/>
</dbReference>
<feature type="coiled-coil region" evidence="3">
    <location>
        <begin position="3133"/>
        <end position="3279"/>
    </location>
</feature>
<dbReference type="InterPro" id="IPR003599">
    <property type="entry name" value="Ig_sub"/>
</dbReference>
<dbReference type="Proteomes" id="UP000694888">
    <property type="component" value="Unplaced"/>
</dbReference>
<dbReference type="GeneID" id="101845892"/>
<keyword evidence="3" id="KW-0175">Coiled coil</keyword>
<dbReference type="Gene3D" id="1.20.5.190">
    <property type="match status" value="1"/>
</dbReference>
<feature type="region of interest" description="Disordered" evidence="4">
    <location>
        <begin position="1971"/>
        <end position="2262"/>
    </location>
</feature>
<feature type="domain" description="Ig-like" evidence="5">
    <location>
        <begin position="2270"/>
        <end position="2359"/>
    </location>
</feature>
<dbReference type="PROSITE" id="PS50096">
    <property type="entry name" value="IQ"/>
    <property type="match status" value="1"/>
</dbReference>
<feature type="compositionally biased region" description="Basic and acidic residues" evidence="4">
    <location>
        <begin position="1564"/>
        <end position="1579"/>
    </location>
</feature>
<feature type="region of interest" description="Disordered" evidence="4">
    <location>
        <begin position="2893"/>
        <end position="2968"/>
    </location>
</feature>
<feature type="region of interest" description="Disordered" evidence="4">
    <location>
        <begin position="424"/>
        <end position="650"/>
    </location>
</feature>
<feature type="compositionally biased region" description="Acidic residues" evidence="4">
    <location>
        <begin position="2921"/>
        <end position="2931"/>
    </location>
</feature>
<gene>
    <name evidence="7" type="primary">LOC101845892</name>
</gene>
<feature type="compositionally biased region" description="Basic and acidic residues" evidence="4">
    <location>
        <begin position="1865"/>
        <end position="1875"/>
    </location>
</feature>
<evidence type="ECO:0000313" key="6">
    <source>
        <dbReference type="Proteomes" id="UP000694888"/>
    </source>
</evidence>
<dbReference type="RefSeq" id="XP_035829113.1">
    <property type="nucleotide sequence ID" value="XM_035973220.1"/>
</dbReference>
<keyword evidence="2" id="KW-1015">Disulfide bond</keyword>
<sequence length="4229" mass="465761">MLMEEPSLISEKDDEDEDDEDEDEDDVPVLVRKVVVADEDSKEDVARTGADKPGPDDVPDGDVNTTPEVLSEQTSVVKDVTDSEEQSTAPIADGGATPDNVEWILLPSEEGDFTWSRSEGEDLRPQTEEPVGSSKEPDQQTSSPTARVIGVSFSDSSEESGSSSSLEFVSFEEEEEGDKSSPAVEVVVGDAERKTSPPAERGAPETEIGDAETSSFLLSVDSMTSPGGTEAGDSTAVSDTSLMAPDTSTELDSFVDAMEVADVTDDDWHRDNLDLSSEATVDLSLTNIVPDSSDDVSQDVEDSSSEPGSSAGDGFPLEPLDGEESQPVADVDSVSLLPLESEEKDFTSVDEDTNTPLTDQVKRDTPVSHVDHETDGEWTVMSADDIEIGSFASSETADKPLTSGVEERQVDAPSLEVKVEVRERLGEEQAVEETDSEKPVEISCELPGETPVQEKDTPALDTISPPSAEESPVSREDARVSPEVLSTDEPTTGAVALDDAGETDVTGVDIETPVSPEETPVTVEETSVSVEETPVSVEETSVSVEETPVTVEETPVSVEETPVTVEETPVTVEETPVTVEETPVTVEETPVSVEETPVSPEETPVSPEETPVTFEETPVTVEETPVSVEETPVSVEETPVSPEETDVVEETHATRVDVDLSWSKSSTVSKVERTSMTDQTVSGTTTEELWEESVPEILESSFTSETVDESLTSDVEERKVGTLDEVTSESNVDLRTENGELEVGADGQPATDVAVVDVDVSFTDVTTFEKSEITSESEEIISLTSRLDTFAEETPGYIEERSSSYEIRVSKSTERETEPPSEETEVEVRPQIERKDVLEPEDIGPATVERVDGSYTKPEVWEETSKTEKVLAFTASTDILGEEMPALRETLPLAQRPWGEQPTSEIFPSEEDDITPVTTVEVKVRRSSDATPDSVLHDEDGAPVPVTEDGRPTSPQTSPEPQKTEVEISVIKSTPAAVTTTTVAITTTTVMSETLTSAVTTTTVLASTTTAPTTMSPSLDLDLYLQPETSVLDDLRPLGEDEIVPHREISAPRHEVIVMKRATFTGPRRMETVSRLLEVKPEQEKNQSEKPMVNIDISVNEQRAEQIFKRLAMSREVTSMVTMRESSVFSTDEEMSSPSLDTSMDAPPSTRDSSLGPDSGLTPDEYLRTRRPSLRRDSSLGPDSGLTPDEYLRTRRPSLRRDSETVIRETLVPWTPQELAETEDENDNVDDDGTVMQINISFDGMEKRLSSERFTASQERTRRSRSKTRESSEGESEGGPLDRSLVSESMSSLPEDEEESDDVSEITKGLKIPVVTVESEAEDEDGAGRMEETVLEVAKIVTVTIRSDKVTKNVSDISIKLGAKGLGSGTAENPLTLPDVSSLSDEIMDRLREVQVSRSPSVDRSSLGIPEIITEHPAEDEVCGPEDLVISGLEPGSETTPLDTHQAGNDDEMSHNYTQSETSTQSEMSVREKPDERAIDVDSKGEVRVTTYPREEDGDQISQEEKDADYAETPFSSRETRDDLATEEVLTGEPDDRLVETGDDVSKSDDLDLLQETELFETSNTERETVDEMHTEEATPMKSLQKGVESGEDVRTEDKLKEEVQEATEASMAENASLEVAVTLFTECTPVTSEDSRPQGDHGEITDLKQLKVEEEFRFTETQTTEREIVPESFTAEVTLAEVDIASVQRGGEEEQEEGQDKQTEEQELDDAEEKDDKVDDETVLGGLPEESGRNEEATDIELEHGSLPESEALREERLVEGLETSEDVPRLEEGKATLDRSYVVLNDEPGSPQSRTYDSFADDSQLDYDTAEESFGVLSTISERTEDSTYQSTLCDDDDDEFSEDKDDNITTESDDTSSELGYADDKKLKKDEETASLSRESIEIDVQRDSLSPEECSREKVDDVPEIQEKEDNDSREREGVGHMATSPKDGQKHADEEATAERGNFAPDEDCKSLPEEILVREVAEKYEQVDRSETSRGTHESVVDVSTDERETGGESLDYDIVVGEEREPISDLTGRQDASHELDAGLERERESEKVVETEVRPTGWDEQMGIEVAHTPRDHEQFVNETEPPGDHVTPDLSDSEEMSERSVSDDSLASREELLEVMEDSDAGRQKLTTQTDVLEEEDSIGLAVRSKKKKKKKRRLMGIKEEDEEEEEDEEDDEFDDEDEEEEEEEEKENERARVVEALYERGNERGVPLDRSVDGEDARLRSEEVLAEKEESLSEKEKLVTAEVEKEAESDEDKKEISPLPTEQAVVEEVPEELFAPVVKQRLTTITTTDGGQARFETEIVGLPTPSITWYKDEQVLQPSEEFEIAYSQENVASLFIHDVLPEDAGKYVVVAKNDLGTATTSANLEVEAAEVSDQSAEEVSSLAPVFTLTPTFQNVDENETAIFKATVEAVPQPQILWSKDNQPIEEDSRVTTSFSPEGDTYQTSLTLADVTPEDAGTFKVTASNDIGEESVTVSLIVNKTQEEKTDFRDQLTAAVVEVSEETQPTEEQVDFRGVLQTEVRTRVGVHFETEQQDFRHLLKSTRIKSKKFTTDVDAEATVSEEVPEVEQVDFRAVLQKPEEQAPEEVFEVQAPEEVLEVQAPEEVLEVQVPEEVLEVQAPEEVLEVQVPEEVREAPEFIRPIEDVNVREGEPARFECQVKGEPAPTVVWFHDQQPIKSDAVYQVVPGDNGQFTLLISEAFPEDSGVYTARAVNDEAEVECSATLTVEEVTSETSSVVSKEDKPEEEDVLSDVIQTEAAIKIQSAFRGFKAREEVKNLKESRVTSEITVDTTVTLTEDQERPEREDVEEVGQDTEQRHATEIQLDFQPDVPSGVPELVSVQMEIPSDEKIDEDIPEQSPEEVVQVVEDEVPEKTAVEVTDEVEEEQTPAEVSVESVVSVVEVGKDEEVTSQEEVVPEEATEGEEARREDEPESTEPESVEPESSKPETVTVETVVEEKDVEEVSSVEQEDEAVVPVSDEIEAYAERVVADAAREAANDVQQLAPSGVEDSQPETEDAEVPVVDEEKEETVDETEGPVESVVLDVRETEESIDKAEDVTETIQVDIQQEDVSPEKAEEIEEIPEDYSAFEETVDQLLKEQPSITSEQVKVEPVEEDAVSGSAQDSKPVVEEAEAEIEVSQPVIEEIEDEIEVSKPEIEKVEAEIEVSKPEIEEVEAEIEISKPVVEEVEAEIEVDQPEIEEVEAEIEISKPVVEEVEAEIEETQPVVEEIEAEIEVSKPVVEEVQAEIEETQPVVEEVEAEIEETQPVVEEVEAEIEETQPVVEEVEAEIDVTQPVVEDVETEIEVSKPEIEEVEAEIEITQPVVEEVEAEIEVSKPVIEEVEAEIEVSKPVVEEVEAEIEVTQPVVEEVEAEIEVSKPEVEEVEAEIEITQPVVEEVEAEIEVSKPVIEEVEAEIEVSKPVVEEVEAEIEVTQPVVEEVEAEIEVSKPEVEEVEAEIEITQPVVEEVEAEIEVSKPVVEEVEAEIEDSKPVVEEVEAEIEVGKPEIEEVEAEIDVTQPVVEEVEAEIEISKPVVEEVEAEIEVSKPVVEEVEAEIEVDQPVVEEVEAEIEVSKPEIEEVEAEIEVTQPVVEEVEAEIEVTQPVVEEVEAEIEVSKPDIEEVEAEIEVTQPVVEEVEAEIEMSEPVEEDTESEMEVSKPVIEDIESDFEVGVESALEDTAQEKKKVFVEDEVDADKDIDESEVSVSVVESAGPDLSDTSVAIPAGPQDTTTSESVSDLDTPISADVMPTDASVPEGAESDFTVTPTVQPTDVEAEFGLREDDKPTREVEEVDVEVEKSEPVSEEVTVDVTFGPQFISELKDQEVNEGDTVTLEVTATGAPQPDVKWFRDEAEISPDERHEVNEVDTTYSLTIRDVTEEDDAEYTVTATNAVGSVSTTAEVFVNPAGEAPKFVTSLVDVTVDFSAPIVLEAKVKGEPKPEVTWLFNGKEIIDTRYKVEYVEDTVRLTIERSESVDAGEFTVTLTNKHGTTSSTANVTVTMVAPTFTLPLADTRVKVSDTADLRCEVTGIPRPEVQWLANDQLIEDSPKYETVYKDTAAILRVKDVTPEDSEVTFTCRASNPAGEATTSARLLPQVPARILTKPEAVAVLEGETIEVVITIEGSPEPTAEWSVNGHFVVQDDRHHISVTSNTVTLTIPASQVTDTATYSLTVTNDVGSDTTTVDVTVTRPEKEISPEEAEVPETRPEGRAPEFVLTIQPQTVTPGETADFTCQVTGEPTPE</sequence>
<feature type="region of interest" description="Disordered" evidence="4">
    <location>
        <begin position="3091"/>
        <end position="3126"/>
    </location>
</feature>
<feature type="region of interest" description="Disordered" evidence="4">
    <location>
        <begin position="1124"/>
        <end position="1232"/>
    </location>
</feature>
<feature type="region of interest" description="Disordered" evidence="4">
    <location>
        <begin position="390"/>
        <end position="412"/>
    </location>
</feature>
<feature type="domain" description="Ig-like" evidence="5">
    <location>
        <begin position="2378"/>
        <end position="2468"/>
    </location>
</feature>
<feature type="compositionally biased region" description="Basic and acidic residues" evidence="4">
    <location>
        <begin position="1731"/>
        <end position="1761"/>
    </location>
</feature>
<evidence type="ECO:0000259" key="5">
    <source>
        <dbReference type="PROSITE" id="PS50835"/>
    </source>
</evidence>
<feature type="compositionally biased region" description="Acidic residues" evidence="4">
    <location>
        <begin position="1294"/>
        <end position="1304"/>
    </location>
</feature>
<protein>
    <submittedName>
        <fullName evidence="7">Titin</fullName>
    </submittedName>
</protein>
<feature type="domain" description="Ig-like" evidence="5">
    <location>
        <begin position="4082"/>
        <end position="4176"/>
    </location>
</feature>
<feature type="compositionally biased region" description="Basic and acidic residues" evidence="4">
    <location>
        <begin position="1897"/>
        <end position="1923"/>
    </location>
</feature>
<dbReference type="InterPro" id="IPR036179">
    <property type="entry name" value="Ig-like_dom_sf"/>
</dbReference>
<feature type="domain" description="Ig-like" evidence="5">
    <location>
        <begin position="4199"/>
        <end position="4229"/>
    </location>
</feature>
<feature type="compositionally biased region" description="Basic and acidic residues" evidence="4">
    <location>
        <begin position="1469"/>
        <end position="1487"/>
    </location>
</feature>
<dbReference type="SUPFAM" id="SSF48726">
    <property type="entry name" value="Immunoglobulin"/>
    <property type="match status" value="7"/>
</dbReference>
<name>A0ABM1W370_APLCA</name>
<feature type="domain" description="Ig-like" evidence="5">
    <location>
        <begin position="3992"/>
        <end position="4081"/>
    </location>
</feature>
<feature type="region of interest" description="Disordered" evidence="4">
    <location>
        <begin position="2787"/>
        <end position="2807"/>
    </location>
</feature>
<accession>A0ABM1W370</accession>
<feature type="compositionally biased region" description="Basic and acidic residues" evidence="4">
    <location>
        <begin position="1932"/>
        <end position="1943"/>
    </location>
</feature>
<evidence type="ECO:0000313" key="7">
    <source>
        <dbReference type="RefSeq" id="XP_035829113.1"/>
    </source>
</evidence>
<feature type="region of interest" description="Disordered" evidence="4">
    <location>
        <begin position="1247"/>
        <end position="1311"/>
    </location>
</feature>
<feature type="region of interest" description="Disordered" evidence="4">
    <location>
        <begin position="1433"/>
        <end position="1613"/>
    </location>
</feature>
<feature type="compositionally biased region" description="Polar residues" evidence="4">
    <location>
        <begin position="1820"/>
        <end position="1835"/>
    </location>
</feature>
<feature type="compositionally biased region" description="Acidic residues" evidence="4">
    <location>
        <begin position="3628"/>
        <end position="3644"/>
    </location>
</feature>
<feature type="compositionally biased region" description="Low complexity" evidence="4">
    <location>
        <begin position="511"/>
        <end position="642"/>
    </location>
</feature>
<evidence type="ECO:0000256" key="2">
    <source>
        <dbReference type="ARBA" id="ARBA00023157"/>
    </source>
</evidence>
<feature type="region of interest" description="Disordered" evidence="4">
    <location>
        <begin position="1"/>
        <end position="242"/>
    </location>
</feature>
<evidence type="ECO:0000256" key="4">
    <source>
        <dbReference type="SAM" id="MobiDB-lite"/>
    </source>
</evidence>
<feature type="compositionally biased region" description="Basic and acidic residues" evidence="4">
    <location>
        <begin position="360"/>
        <end position="375"/>
    </location>
</feature>
<feature type="compositionally biased region" description="Polar residues" evidence="4">
    <location>
        <begin position="1124"/>
        <end position="1142"/>
    </location>
</feature>
<dbReference type="InterPro" id="IPR050958">
    <property type="entry name" value="Cell_Adh-Cytoskel_Orgn"/>
</dbReference>
<feature type="compositionally biased region" description="Basic and acidic residues" evidence="4">
    <location>
        <begin position="1592"/>
        <end position="1604"/>
    </location>
</feature>
<feature type="domain" description="Ig-like" evidence="5">
    <location>
        <begin position="3899"/>
        <end position="3986"/>
    </location>
</feature>
<dbReference type="Pfam" id="PF00612">
    <property type="entry name" value="IQ"/>
    <property type="match status" value="1"/>
</dbReference>
<dbReference type="InterPro" id="IPR013098">
    <property type="entry name" value="Ig_I-set"/>
</dbReference>
<reference evidence="7" key="1">
    <citation type="submission" date="2025-08" db="UniProtKB">
        <authorList>
            <consortium name="RefSeq"/>
        </authorList>
    </citation>
    <scope>IDENTIFICATION</scope>
</reference>
<feature type="domain" description="Ig-like" evidence="5">
    <location>
        <begin position="3803"/>
        <end position="3891"/>
    </location>
</feature>
<feature type="compositionally biased region" description="Acidic residues" evidence="4">
    <location>
        <begin position="340"/>
        <end position="353"/>
    </location>
</feature>
<proteinExistence type="predicted"/>
<feature type="compositionally biased region" description="Acidic residues" evidence="4">
    <location>
        <begin position="2153"/>
        <end position="2180"/>
    </location>
</feature>
<dbReference type="PANTHER" id="PTHR45080">
    <property type="entry name" value="CONTACTIN 5"/>
    <property type="match status" value="1"/>
</dbReference>
<feature type="compositionally biased region" description="Basic and acidic residues" evidence="4">
    <location>
        <begin position="1534"/>
        <end position="1550"/>
    </location>
</feature>
<feature type="region of interest" description="Disordered" evidence="4">
    <location>
        <begin position="2991"/>
        <end position="3044"/>
    </location>
</feature>
<feature type="compositionally biased region" description="Basic and acidic residues" evidence="4">
    <location>
        <begin position="1971"/>
        <end position="1997"/>
    </location>
</feature>
<feature type="compositionally biased region" description="Low complexity" evidence="4">
    <location>
        <begin position="1458"/>
        <end position="1467"/>
    </location>
</feature>
<feature type="compositionally biased region" description="Polar residues" evidence="4">
    <location>
        <begin position="212"/>
        <end position="227"/>
    </location>
</feature>
<dbReference type="InterPro" id="IPR000048">
    <property type="entry name" value="IQ_motif_EF-hand-BS"/>
</dbReference>
<feature type="compositionally biased region" description="Basic and acidic residues" evidence="4">
    <location>
        <begin position="2181"/>
        <end position="2250"/>
    </location>
</feature>
<organism evidence="6 7">
    <name type="scientific">Aplysia californica</name>
    <name type="common">California sea hare</name>
    <dbReference type="NCBI Taxonomy" id="6500"/>
    <lineage>
        <taxon>Eukaryota</taxon>
        <taxon>Metazoa</taxon>
        <taxon>Spiralia</taxon>
        <taxon>Lophotrochozoa</taxon>
        <taxon>Mollusca</taxon>
        <taxon>Gastropoda</taxon>
        <taxon>Heterobranchia</taxon>
        <taxon>Euthyneura</taxon>
        <taxon>Tectipleura</taxon>
        <taxon>Aplysiida</taxon>
        <taxon>Aplysioidea</taxon>
        <taxon>Aplysiidae</taxon>
        <taxon>Aplysia</taxon>
    </lineage>
</organism>
<evidence type="ECO:0000256" key="3">
    <source>
        <dbReference type="SAM" id="Coils"/>
    </source>
</evidence>
<feature type="compositionally biased region" description="Basic and acidic residues" evidence="4">
    <location>
        <begin position="1659"/>
        <end position="1670"/>
    </location>
</feature>
<feature type="compositionally biased region" description="Acidic residues" evidence="4">
    <location>
        <begin position="3001"/>
        <end position="3026"/>
    </location>
</feature>
<dbReference type="SMART" id="SM00409">
    <property type="entry name" value="IG"/>
    <property type="match status" value="7"/>
</dbReference>
<feature type="region of interest" description="Disordered" evidence="4">
    <location>
        <begin position="925"/>
        <end position="965"/>
    </location>
</feature>
<feature type="compositionally biased region" description="Acidic residues" evidence="4">
    <location>
        <begin position="12"/>
        <end position="27"/>
    </location>
</feature>
<keyword evidence="1" id="KW-0732">Signal</keyword>
<feature type="compositionally biased region" description="Basic and acidic residues" evidence="4">
    <location>
        <begin position="1768"/>
        <end position="1779"/>
    </location>
</feature>
<dbReference type="InterPro" id="IPR013783">
    <property type="entry name" value="Ig-like_fold"/>
</dbReference>
<dbReference type="CDD" id="cd23767">
    <property type="entry name" value="IQCD"/>
    <property type="match status" value="1"/>
</dbReference>
<dbReference type="InterPro" id="IPR007110">
    <property type="entry name" value="Ig-like_dom"/>
</dbReference>
<feature type="compositionally biased region" description="Basic and acidic residues" evidence="4">
    <location>
        <begin position="118"/>
        <end position="127"/>
    </location>
</feature>
<feature type="compositionally biased region" description="Acidic residues" evidence="4">
    <location>
        <begin position="2949"/>
        <end position="2968"/>
    </location>
</feature>
<feature type="compositionally biased region" description="Acidic residues" evidence="4">
    <location>
        <begin position="292"/>
        <end position="304"/>
    </location>
</feature>
<feature type="compositionally biased region" description="Polar residues" evidence="4">
    <location>
        <begin position="3717"/>
        <end position="3727"/>
    </location>
</feature>
<dbReference type="PANTHER" id="PTHR45080:SF8">
    <property type="entry name" value="IG-LIKE DOMAIN-CONTAINING PROTEIN"/>
    <property type="match status" value="1"/>
</dbReference>
<feature type="compositionally biased region" description="Basic residues" evidence="4">
    <location>
        <begin position="2137"/>
        <end position="2149"/>
    </location>
</feature>
<feature type="region of interest" description="Disordered" evidence="4">
    <location>
        <begin position="1820"/>
        <end position="1956"/>
    </location>
</feature>
<dbReference type="PROSITE" id="PS50835">
    <property type="entry name" value="IG_LIKE"/>
    <property type="match status" value="8"/>
</dbReference>
<feature type="compositionally biased region" description="Basic and acidic residues" evidence="4">
    <location>
        <begin position="2089"/>
        <end position="2105"/>
    </location>
</feature>
<dbReference type="SMART" id="SM00015">
    <property type="entry name" value="IQ"/>
    <property type="match status" value="1"/>
</dbReference>
<feature type="compositionally biased region" description="Low complexity" evidence="4">
    <location>
        <begin position="150"/>
        <end position="169"/>
    </location>
</feature>
<feature type="compositionally biased region" description="Basic and acidic residues" evidence="4">
    <location>
        <begin position="43"/>
        <end position="55"/>
    </location>
</feature>
<feature type="region of interest" description="Disordered" evidence="4">
    <location>
        <begin position="277"/>
        <end position="375"/>
    </location>
</feature>
<feature type="compositionally biased region" description="Acidic residues" evidence="4">
    <location>
        <begin position="1706"/>
        <end position="1723"/>
    </location>
</feature>
<feature type="compositionally biased region" description="Acidic residues" evidence="4">
    <location>
        <begin position="1836"/>
        <end position="1848"/>
    </location>
</feature>
<dbReference type="InterPro" id="IPR003598">
    <property type="entry name" value="Ig_sub2"/>
</dbReference>
<feature type="region of interest" description="Disordered" evidence="4">
    <location>
        <begin position="3687"/>
        <end position="3758"/>
    </location>
</feature>